<evidence type="ECO:0000313" key="2">
    <source>
        <dbReference type="Proteomes" id="UP000287033"/>
    </source>
</evidence>
<dbReference type="EMBL" id="BEZZ01015233">
    <property type="protein sequence ID" value="GCC38862.1"/>
    <property type="molecule type" value="Genomic_DNA"/>
</dbReference>
<sequence>ELDEGLLLRKTIEQENSGLRERLAECQRALGTACHAQALNAKQVSELDDRLHSSTYRTRAANLLHQTFLDQLAALLSDGFASVPATEEAIKDKVKEIRGNDRSHVAVSTKGLM</sequence>
<dbReference type="PANTHER" id="PTHR18863:SF5">
    <property type="entry name" value="TESTIS EXPRESSED GENE 21"/>
    <property type="match status" value="1"/>
</dbReference>
<keyword evidence="2" id="KW-1185">Reference proteome</keyword>
<comment type="caution">
    <text evidence="1">The sequence shown here is derived from an EMBL/GenBank/DDBJ whole genome shotgun (WGS) entry which is preliminary data.</text>
</comment>
<dbReference type="AlphaFoldDB" id="A0A401T8C7"/>
<feature type="non-terminal residue" evidence="1">
    <location>
        <position position="1"/>
    </location>
</feature>
<dbReference type="STRING" id="137246.A0A401T8C7"/>
<dbReference type="InterPro" id="IPR039139">
    <property type="entry name" value="CCDC170-like"/>
</dbReference>
<accession>A0A401T8C7</accession>
<dbReference type="PANTHER" id="PTHR18863">
    <property type="entry name" value="TSEC-2-RELATED"/>
    <property type="match status" value="1"/>
</dbReference>
<name>A0A401T8C7_CHIPU</name>
<evidence type="ECO:0000313" key="1">
    <source>
        <dbReference type="EMBL" id="GCC38862.1"/>
    </source>
</evidence>
<dbReference type="OMA" id="CHAQALN"/>
<dbReference type="Proteomes" id="UP000287033">
    <property type="component" value="Unassembled WGS sequence"/>
</dbReference>
<organism evidence="1 2">
    <name type="scientific">Chiloscyllium punctatum</name>
    <name type="common">Brownbanded bambooshark</name>
    <name type="synonym">Hemiscyllium punctatum</name>
    <dbReference type="NCBI Taxonomy" id="137246"/>
    <lineage>
        <taxon>Eukaryota</taxon>
        <taxon>Metazoa</taxon>
        <taxon>Chordata</taxon>
        <taxon>Craniata</taxon>
        <taxon>Vertebrata</taxon>
        <taxon>Chondrichthyes</taxon>
        <taxon>Elasmobranchii</taxon>
        <taxon>Galeomorphii</taxon>
        <taxon>Galeoidea</taxon>
        <taxon>Orectolobiformes</taxon>
        <taxon>Hemiscylliidae</taxon>
        <taxon>Chiloscyllium</taxon>
    </lineage>
</organism>
<reference evidence="1 2" key="1">
    <citation type="journal article" date="2018" name="Nat. Ecol. Evol.">
        <title>Shark genomes provide insights into elasmobranch evolution and the origin of vertebrates.</title>
        <authorList>
            <person name="Hara Y"/>
            <person name="Yamaguchi K"/>
            <person name="Onimaru K"/>
            <person name="Kadota M"/>
            <person name="Koyanagi M"/>
            <person name="Keeley SD"/>
            <person name="Tatsumi K"/>
            <person name="Tanaka K"/>
            <person name="Motone F"/>
            <person name="Kageyama Y"/>
            <person name="Nozu R"/>
            <person name="Adachi N"/>
            <person name="Nishimura O"/>
            <person name="Nakagawa R"/>
            <person name="Tanegashima C"/>
            <person name="Kiyatake I"/>
            <person name="Matsumoto R"/>
            <person name="Murakumo K"/>
            <person name="Nishida K"/>
            <person name="Terakita A"/>
            <person name="Kuratani S"/>
            <person name="Sato K"/>
            <person name="Hyodo S Kuraku.S."/>
        </authorList>
    </citation>
    <scope>NUCLEOTIDE SEQUENCE [LARGE SCALE GENOMIC DNA]</scope>
</reference>
<gene>
    <name evidence="1" type="ORF">chiPu_0023082</name>
</gene>
<proteinExistence type="predicted"/>
<dbReference type="OrthoDB" id="5832575at2759"/>
<protein>
    <submittedName>
        <fullName evidence="1">Uncharacterized protein</fullName>
    </submittedName>
</protein>